<dbReference type="Proteomes" id="UP000565155">
    <property type="component" value="Unassembled WGS sequence"/>
</dbReference>
<dbReference type="PANTHER" id="PTHR35370:SF4">
    <property type="entry name" value="TYPE VI SECRETION SYSTEM BASEPLATE SUBUNIT TSSF"/>
    <property type="match status" value="1"/>
</dbReference>
<dbReference type="InterPro" id="IPR010272">
    <property type="entry name" value="T6SS_TssF"/>
</dbReference>
<feature type="non-terminal residue" evidence="1">
    <location>
        <position position="68"/>
    </location>
</feature>
<reference evidence="1 2" key="1">
    <citation type="submission" date="2020-04" db="EMBL/GenBank/DDBJ databases">
        <title>Whole-genome sequencing of Vibrio spp. from China reveals different genetic environments of blaCTX-M-14 among diverse lineages.</title>
        <authorList>
            <person name="Zheng Z."/>
            <person name="Ye L."/>
            <person name="Chen S."/>
        </authorList>
    </citation>
    <scope>NUCLEOTIDE SEQUENCE [LARGE SCALE GENOMIC DNA]</scope>
    <source>
        <strain evidence="1 2">Vb1636</strain>
    </source>
</reference>
<dbReference type="AlphaFoldDB" id="A0A7Y0N2K3"/>
<dbReference type="PANTHER" id="PTHR35370">
    <property type="entry name" value="CYTOPLASMIC PROTEIN-RELATED-RELATED"/>
    <property type="match status" value="1"/>
</dbReference>
<comment type="caution">
    <text evidence="1">The sequence shown here is derived from an EMBL/GenBank/DDBJ whole genome shotgun (WGS) entry which is preliminary data.</text>
</comment>
<dbReference type="Pfam" id="PF05947">
    <property type="entry name" value="T6SS_TssF"/>
    <property type="match status" value="1"/>
</dbReference>
<evidence type="ECO:0000313" key="2">
    <source>
        <dbReference type="Proteomes" id="UP000565155"/>
    </source>
</evidence>
<dbReference type="RefSeq" id="WP_169629994.1">
    <property type="nucleotide sequence ID" value="NZ_JABCMA010001119.1"/>
</dbReference>
<proteinExistence type="predicted"/>
<organism evidence="1 2">
    <name type="scientific">Vibrio alginolyticus</name>
    <dbReference type="NCBI Taxonomy" id="663"/>
    <lineage>
        <taxon>Bacteria</taxon>
        <taxon>Pseudomonadati</taxon>
        <taxon>Pseudomonadota</taxon>
        <taxon>Gammaproteobacteria</taxon>
        <taxon>Vibrionales</taxon>
        <taxon>Vibrionaceae</taxon>
        <taxon>Vibrio</taxon>
    </lineage>
</organism>
<dbReference type="EMBL" id="JABCMA010001119">
    <property type="protein sequence ID" value="NMR77837.1"/>
    <property type="molecule type" value="Genomic_DNA"/>
</dbReference>
<gene>
    <name evidence="1" type="ORF">HKB35_30110</name>
</gene>
<evidence type="ECO:0000313" key="1">
    <source>
        <dbReference type="EMBL" id="NMR77837.1"/>
    </source>
</evidence>
<protein>
    <submittedName>
        <fullName evidence="1">Type VI secretion system baseplate subunit TssF</fullName>
    </submittedName>
</protein>
<accession>A0A7Y0N2K3</accession>
<sequence>MSNSKYFQDELTYLRESGSEFAKYHPKLTHFLSEGTFDPDVERLLEGFAFLTGRIREKIDDELPELTQ</sequence>
<name>A0A7Y0N2K3_VIBAL</name>